<evidence type="ECO:0000313" key="7">
    <source>
        <dbReference type="Proteomes" id="UP000245956"/>
    </source>
</evidence>
<dbReference type="Pfam" id="PF01253">
    <property type="entry name" value="SUI1"/>
    <property type="match status" value="1"/>
</dbReference>
<dbReference type="Gene3D" id="3.30.780.10">
    <property type="entry name" value="SUI1-like domain"/>
    <property type="match status" value="1"/>
</dbReference>
<accession>A0A2U3DVN5</accession>
<dbReference type="GO" id="GO:0003743">
    <property type="term" value="F:translation initiation factor activity"/>
    <property type="evidence" value="ECO:0007669"/>
    <property type="project" value="InterPro"/>
</dbReference>
<evidence type="ECO:0000256" key="2">
    <source>
        <dbReference type="ARBA" id="ARBA00011742"/>
    </source>
</evidence>
<dbReference type="PANTHER" id="PTHR12789:SF0">
    <property type="entry name" value="DENSITY-REGULATED PROTEIN"/>
    <property type="match status" value="1"/>
</dbReference>
<feature type="region of interest" description="Disordered" evidence="4">
    <location>
        <begin position="118"/>
        <end position="158"/>
    </location>
</feature>
<dbReference type="SUPFAM" id="SSF55159">
    <property type="entry name" value="eIF1-like"/>
    <property type="match status" value="1"/>
</dbReference>
<dbReference type="GO" id="GO:0002188">
    <property type="term" value="P:translation reinitiation"/>
    <property type="evidence" value="ECO:0007669"/>
    <property type="project" value="TreeGrafter"/>
</dbReference>
<feature type="compositionally biased region" description="Basic and acidic residues" evidence="4">
    <location>
        <begin position="1"/>
        <end position="17"/>
    </location>
</feature>
<evidence type="ECO:0000259" key="5">
    <source>
        <dbReference type="PROSITE" id="PS50296"/>
    </source>
</evidence>
<gene>
    <name evidence="6" type="ORF">PCL_05270</name>
</gene>
<dbReference type="PROSITE" id="PS50296">
    <property type="entry name" value="SUI1"/>
    <property type="match status" value="1"/>
</dbReference>
<dbReference type="InterPro" id="IPR001950">
    <property type="entry name" value="SUI1"/>
</dbReference>
<comment type="caution">
    <text evidence="6">The sequence shown here is derived from an EMBL/GenBank/DDBJ whole genome shotgun (WGS) entry which is preliminary data.</text>
</comment>
<evidence type="ECO:0000313" key="6">
    <source>
        <dbReference type="EMBL" id="PWI66305.1"/>
    </source>
</evidence>
<dbReference type="AlphaFoldDB" id="A0A2U3DVN5"/>
<dbReference type="CDD" id="cd11607">
    <property type="entry name" value="DENR_C"/>
    <property type="match status" value="1"/>
</dbReference>
<evidence type="ECO:0000256" key="4">
    <source>
        <dbReference type="SAM" id="MobiDB-lite"/>
    </source>
</evidence>
<dbReference type="GO" id="GO:0003729">
    <property type="term" value="F:mRNA binding"/>
    <property type="evidence" value="ECO:0007669"/>
    <property type="project" value="TreeGrafter"/>
</dbReference>
<feature type="domain" description="SUI1" evidence="5">
    <location>
        <begin position="503"/>
        <end position="574"/>
    </location>
</feature>
<dbReference type="Pfam" id="PF21023">
    <property type="entry name" value="DENR_N"/>
    <property type="match status" value="1"/>
</dbReference>
<evidence type="ECO:0000256" key="3">
    <source>
        <dbReference type="ARBA" id="ARBA00020058"/>
    </source>
</evidence>
<sequence>MQRQRGEENRMWRERKQVTAPRRPGEYSLLRGLRATKGDERSGGYRLGSRSVTGRTPWARWGNASWDEVAFWLSNGPHRNLERLGIPGLSTHQGSWTVWQSSYWLARAKRDGDASLEASAIGGADPDRDARGHGGRTTWSSQETMGGAGSRVSDGRNRAVDGDRVRAGDAAAVEADDASRPSLAAAAISERQFGDSSLPRFVQEEPEEEVMAQTGSRSGFCACLQGQRCHPVPQAATAAAPATPGCRCPASPRRCPGRSSAAHQTGARAEQASHCNPLYFVHTGWVRTGRCPSIARRGIDDDFTPPSWQQLRDSITRLAKQPRRTRTQPLPSAVMADTEQPDVPAEPQSRHIIYCGGAFLDTLSPHPLAARKSFAQLTSFLVPRSSLHAASRGVNHPPGSLASARSLCATRPQEADQYPSSGLQYCEYGGTVRKCQEWLESHHKEMYDRIWSADRNITEALEAATASLSVEAQKRAAKDAQKKTAKAEAAEAKQADKVAKSVVTIKRIERNKKKFVTAVIGLEAFGLELKKVAKDLGKKFATGSSVTKVPSGGEEIVVQGDVSEEVEEFLLEKYKEIPEDNIELVDDKKKKKAAAA</sequence>
<reference evidence="6 7" key="1">
    <citation type="journal article" date="2016" name="Front. Microbiol.">
        <title>Genome and transcriptome sequences reveal the specific parasitism of the nematophagous Purpureocillium lilacinum 36-1.</title>
        <authorList>
            <person name="Xie J."/>
            <person name="Li S."/>
            <person name="Mo C."/>
            <person name="Xiao X."/>
            <person name="Peng D."/>
            <person name="Wang G."/>
            <person name="Xiao Y."/>
        </authorList>
    </citation>
    <scope>NUCLEOTIDE SEQUENCE [LARGE SCALE GENOMIC DNA]</scope>
    <source>
        <strain evidence="6 7">36-1</strain>
    </source>
</reference>
<dbReference type="InterPro" id="IPR036877">
    <property type="entry name" value="SUI1_dom_sf"/>
</dbReference>
<feature type="region of interest" description="Disordered" evidence="4">
    <location>
        <begin position="321"/>
        <end position="343"/>
    </location>
</feature>
<dbReference type="InterPro" id="IPR046447">
    <property type="entry name" value="DENR_C"/>
</dbReference>
<protein>
    <recommendedName>
        <fullName evidence="3">Translation machinery-associated protein 22</fullName>
    </recommendedName>
</protein>
<feature type="region of interest" description="Disordered" evidence="4">
    <location>
        <begin position="1"/>
        <end position="23"/>
    </location>
</feature>
<dbReference type="EMBL" id="LCWV01000026">
    <property type="protein sequence ID" value="PWI66305.1"/>
    <property type="molecule type" value="Genomic_DNA"/>
</dbReference>
<dbReference type="InterPro" id="IPR048517">
    <property type="entry name" value="DENR_N"/>
</dbReference>
<dbReference type="PANTHER" id="PTHR12789">
    <property type="entry name" value="DENSITY-REGULATED PROTEIN HOMOLOG"/>
    <property type="match status" value="1"/>
</dbReference>
<comment type="subunit">
    <text evidence="2">Interacts with the 40S ribosomal subunit.</text>
</comment>
<proteinExistence type="inferred from homology"/>
<organism evidence="6 7">
    <name type="scientific">Purpureocillium lilacinum</name>
    <name type="common">Paecilomyces lilacinus</name>
    <dbReference type="NCBI Taxonomy" id="33203"/>
    <lineage>
        <taxon>Eukaryota</taxon>
        <taxon>Fungi</taxon>
        <taxon>Dikarya</taxon>
        <taxon>Ascomycota</taxon>
        <taxon>Pezizomycotina</taxon>
        <taxon>Sordariomycetes</taxon>
        <taxon>Hypocreomycetidae</taxon>
        <taxon>Hypocreales</taxon>
        <taxon>Ophiocordycipitaceae</taxon>
        <taxon>Purpureocillium</taxon>
    </lineage>
</organism>
<evidence type="ECO:0000256" key="1">
    <source>
        <dbReference type="ARBA" id="ARBA00007514"/>
    </source>
</evidence>
<comment type="similarity">
    <text evidence="1">Belongs to the DENR family.</text>
</comment>
<dbReference type="InterPro" id="IPR050318">
    <property type="entry name" value="DENR/SUI1_TIF"/>
</dbReference>
<dbReference type="Proteomes" id="UP000245956">
    <property type="component" value="Unassembled WGS sequence"/>
</dbReference>
<name>A0A2U3DVN5_PURLI</name>
<dbReference type="GO" id="GO:0001731">
    <property type="term" value="P:formation of translation preinitiation complex"/>
    <property type="evidence" value="ECO:0007669"/>
    <property type="project" value="TreeGrafter"/>
</dbReference>